<name>A0A955L8C4_9BACT</name>
<feature type="domain" description="Transcription elongation factor GreA/GreB C-terminal" evidence="2">
    <location>
        <begin position="81"/>
        <end position="136"/>
    </location>
</feature>
<dbReference type="SUPFAM" id="SSF54534">
    <property type="entry name" value="FKBP-like"/>
    <property type="match status" value="1"/>
</dbReference>
<evidence type="ECO:0000313" key="4">
    <source>
        <dbReference type="Proteomes" id="UP000754563"/>
    </source>
</evidence>
<dbReference type="InterPro" id="IPR023459">
    <property type="entry name" value="Tscrpt_elong_fac_GreA/B_fam"/>
</dbReference>
<accession>A0A955L8C4</accession>
<evidence type="ECO:0000313" key="3">
    <source>
        <dbReference type="EMBL" id="MCA9385522.1"/>
    </source>
</evidence>
<dbReference type="Pfam" id="PF01272">
    <property type="entry name" value="GreA_GreB"/>
    <property type="match status" value="1"/>
</dbReference>
<dbReference type="InterPro" id="IPR036953">
    <property type="entry name" value="GreA/GreB_C_sf"/>
</dbReference>
<keyword evidence="3" id="KW-0648">Protein biosynthesis</keyword>
<dbReference type="InterPro" id="IPR001437">
    <property type="entry name" value="Tscrpt_elong_fac_GreA/B_C"/>
</dbReference>
<dbReference type="GO" id="GO:0003677">
    <property type="term" value="F:DNA binding"/>
    <property type="evidence" value="ECO:0007669"/>
    <property type="project" value="InterPro"/>
</dbReference>
<dbReference type="GO" id="GO:0032784">
    <property type="term" value="P:regulation of DNA-templated transcription elongation"/>
    <property type="evidence" value="ECO:0007669"/>
    <property type="project" value="InterPro"/>
</dbReference>
<evidence type="ECO:0000256" key="1">
    <source>
        <dbReference type="SAM" id="Coils"/>
    </source>
</evidence>
<protein>
    <submittedName>
        <fullName evidence="3">GreA/GreB family elongation factor</fullName>
    </submittedName>
</protein>
<dbReference type="Gene3D" id="3.10.50.30">
    <property type="entry name" value="Transcription elongation factor, GreA/GreB, C-terminal domain"/>
    <property type="match status" value="1"/>
</dbReference>
<organism evidence="3 4">
    <name type="scientific">Candidatus Dojkabacteria bacterium</name>
    <dbReference type="NCBI Taxonomy" id="2099670"/>
    <lineage>
        <taxon>Bacteria</taxon>
        <taxon>Candidatus Dojkabacteria</taxon>
    </lineage>
</organism>
<keyword evidence="1" id="KW-0175">Coiled coil</keyword>
<sequence>MDKASKSKILSRIESIKSQVEEIVATIEAERHENIGEDLMILQHLEDKKEILTQKIISLKESLTLAETTGVVEHTFVLDFNGRKKEVSVVLPALANPAKGRISTDSPLARALKDKSAGDIVEVNTPMGVQQYKILESQ</sequence>
<gene>
    <name evidence="3" type="ORF">KC717_02650</name>
</gene>
<dbReference type="PANTHER" id="PTHR30437">
    <property type="entry name" value="TRANSCRIPTION ELONGATION FACTOR GREA"/>
    <property type="match status" value="1"/>
</dbReference>
<dbReference type="GO" id="GO:0006354">
    <property type="term" value="P:DNA-templated transcription elongation"/>
    <property type="evidence" value="ECO:0007669"/>
    <property type="project" value="TreeGrafter"/>
</dbReference>
<comment type="caution">
    <text evidence="3">The sequence shown here is derived from an EMBL/GenBank/DDBJ whole genome shotgun (WGS) entry which is preliminary data.</text>
</comment>
<dbReference type="EMBL" id="JAGQLH010000024">
    <property type="protein sequence ID" value="MCA9385522.1"/>
    <property type="molecule type" value="Genomic_DNA"/>
</dbReference>
<dbReference type="GO" id="GO:0003746">
    <property type="term" value="F:translation elongation factor activity"/>
    <property type="evidence" value="ECO:0007669"/>
    <property type="project" value="UniProtKB-KW"/>
</dbReference>
<reference evidence="3" key="2">
    <citation type="journal article" date="2021" name="Microbiome">
        <title>Successional dynamics and alternative stable states in a saline activated sludge microbial community over 9 years.</title>
        <authorList>
            <person name="Wang Y."/>
            <person name="Ye J."/>
            <person name="Ju F."/>
            <person name="Liu L."/>
            <person name="Boyd J.A."/>
            <person name="Deng Y."/>
            <person name="Parks D.H."/>
            <person name="Jiang X."/>
            <person name="Yin X."/>
            <person name="Woodcroft B.J."/>
            <person name="Tyson G.W."/>
            <person name="Hugenholtz P."/>
            <person name="Polz M.F."/>
            <person name="Zhang T."/>
        </authorList>
    </citation>
    <scope>NUCLEOTIDE SEQUENCE</scope>
    <source>
        <strain evidence="3">HKST-UBA11</strain>
    </source>
</reference>
<feature type="coiled-coil region" evidence="1">
    <location>
        <begin position="13"/>
        <end position="62"/>
    </location>
</feature>
<dbReference type="PANTHER" id="PTHR30437:SF4">
    <property type="entry name" value="TRANSCRIPTION ELONGATION FACTOR GREA"/>
    <property type="match status" value="1"/>
</dbReference>
<evidence type="ECO:0000259" key="2">
    <source>
        <dbReference type="Pfam" id="PF01272"/>
    </source>
</evidence>
<dbReference type="Proteomes" id="UP000754563">
    <property type="component" value="Unassembled WGS sequence"/>
</dbReference>
<keyword evidence="3" id="KW-0251">Elongation factor</keyword>
<reference evidence="3" key="1">
    <citation type="submission" date="2020-04" db="EMBL/GenBank/DDBJ databases">
        <authorList>
            <person name="Zhang T."/>
        </authorList>
    </citation>
    <scope>NUCLEOTIDE SEQUENCE</scope>
    <source>
        <strain evidence="3">HKST-UBA11</strain>
    </source>
</reference>
<dbReference type="AlphaFoldDB" id="A0A955L8C4"/>
<proteinExistence type="predicted"/>
<dbReference type="GO" id="GO:0070063">
    <property type="term" value="F:RNA polymerase binding"/>
    <property type="evidence" value="ECO:0007669"/>
    <property type="project" value="InterPro"/>
</dbReference>